<reference evidence="1" key="1">
    <citation type="submission" date="2015-10" db="EMBL/GenBank/DDBJ databases">
        <title>Comparative analysis of sym-gene organization in Rhizobium leguminosarum bv. viciae strains, isolated from different host plants and demonstrating clear differences in symbiotic specificity.</title>
        <authorList>
            <person name="Chirak E.R."/>
            <person name="Kimeklis A.K."/>
            <person name="Andronov E.E."/>
        </authorList>
    </citation>
    <scope>NUCLEOTIDE SEQUENCE</scope>
    <source>
        <strain evidence="1">Vaf12</strain>
    </source>
</reference>
<evidence type="ECO:0000313" key="1">
    <source>
        <dbReference type="EMBL" id="ALU64416.1"/>
    </source>
</evidence>
<accession>A0A0U3I5Y6</accession>
<organism evidence="1">
    <name type="scientific">Rhizobium leguminosarum bv. viciae</name>
    <dbReference type="NCBI Taxonomy" id="387"/>
    <lineage>
        <taxon>Bacteria</taxon>
        <taxon>Pseudomonadati</taxon>
        <taxon>Pseudomonadota</taxon>
        <taxon>Alphaproteobacteria</taxon>
        <taxon>Hyphomicrobiales</taxon>
        <taxon>Rhizobiaceae</taxon>
        <taxon>Rhizobium/Agrobacterium group</taxon>
        <taxon>Rhizobium</taxon>
    </lineage>
</organism>
<name>A0A0U3I5Y6_RHILV</name>
<sequence>MRARHVVGKYQSLLAGTSLSEAGAHHPGVAYLSTLGRRHQSLRKSVYRPY</sequence>
<proteinExistence type="predicted"/>
<dbReference type="EMBL" id="KT944070">
    <property type="protein sequence ID" value="ALU64416.1"/>
    <property type="molecule type" value="Genomic_DNA"/>
</dbReference>
<protein>
    <submittedName>
        <fullName evidence="1">Uncharacterized protein</fullName>
    </submittedName>
</protein>
<dbReference type="AlphaFoldDB" id="A0A0U3I5Y6"/>